<feature type="transmembrane region" description="Helical" evidence="6">
    <location>
        <begin position="221"/>
        <end position="244"/>
    </location>
</feature>
<feature type="domain" description="Major facilitator superfamily (MFS) profile" evidence="7">
    <location>
        <begin position="11"/>
        <end position="407"/>
    </location>
</feature>
<sequence>MDTASSPRRAALAFIFVTVLLDMLAFGIIIPVLPHLVEQLIGGGTARAAWWVGVLSTVFAITQFIFSPIQGALSDRFGRRPVILISNFGLAIDFFVMAMAPTLWLLFVGRTVMGMTAASFSTANAYIADITPKEKRAGAYGLLGAAFGVGFVLGPGLGGWLGAMHLRLPFYVAGTLALCNFLYGLFVLPESLPKDRRAPRFELHSAHPIGALKLLRRTPTLLGLGAASFLVFLAHYALQITFVLYGDYRYHWGPQAVGLVLMLVGACDGLVQALLTRRLTPRFGERPVLLFGMLCGIASFVLMGLASTGGVFLLGIPLMALWGLSNPPLQSIMTHQVEATEQGRLQGANTSLGSFAGIFGPYLFAQVFAWSIAPGNAMHVPGAAFLLAAALLAVALLTAMRATRGLAAAGMPTSPDPAHAAHAAALAVPANDSSIPDPTEHHP</sequence>
<feature type="transmembrane region" description="Helical" evidence="6">
    <location>
        <begin position="287"/>
        <end position="305"/>
    </location>
</feature>
<feature type="transmembrane region" description="Helical" evidence="6">
    <location>
        <begin position="12"/>
        <end position="36"/>
    </location>
</feature>
<feature type="transmembrane region" description="Helical" evidence="6">
    <location>
        <begin position="168"/>
        <end position="188"/>
    </location>
</feature>
<feature type="transmembrane region" description="Helical" evidence="6">
    <location>
        <begin position="81"/>
        <end position="100"/>
    </location>
</feature>
<feature type="transmembrane region" description="Helical" evidence="6">
    <location>
        <begin position="378"/>
        <end position="397"/>
    </location>
</feature>
<feature type="transmembrane region" description="Helical" evidence="6">
    <location>
        <begin position="311"/>
        <end position="329"/>
    </location>
</feature>
<name>A0A160N451_9GAMM</name>
<evidence type="ECO:0000256" key="4">
    <source>
        <dbReference type="ARBA" id="ARBA00022989"/>
    </source>
</evidence>
<feature type="transmembrane region" description="Helical" evidence="6">
    <location>
        <begin position="256"/>
        <end position="275"/>
    </location>
</feature>
<dbReference type="AlphaFoldDB" id="A0A160N451"/>
<dbReference type="OrthoDB" id="9764259at2"/>
<evidence type="ECO:0000256" key="6">
    <source>
        <dbReference type="SAM" id="Phobius"/>
    </source>
</evidence>
<dbReference type="InterPro" id="IPR001958">
    <property type="entry name" value="Tet-R_TetA/multi-R_MdtG-like"/>
</dbReference>
<comment type="subcellular location">
    <subcellularLocation>
        <location evidence="1">Membrane</location>
        <topology evidence="1">Multi-pass membrane protein</topology>
    </subcellularLocation>
</comment>
<dbReference type="SUPFAM" id="SSF103473">
    <property type="entry name" value="MFS general substrate transporter"/>
    <property type="match status" value="1"/>
</dbReference>
<organism evidence="8 9">
    <name type="scientific">Dyella thiooxydans</name>
    <dbReference type="NCBI Taxonomy" id="445710"/>
    <lineage>
        <taxon>Bacteria</taxon>
        <taxon>Pseudomonadati</taxon>
        <taxon>Pseudomonadota</taxon>
        <taxon>Gammaproteobacteria</taxon>
        <taxon>Lysobacterales</taxon>
        <taxon>Rhodanobacteraceae</taxon>
        <taxon>Dyella</taxon>
    </lineage>
</organism>
<feature type="transmembrane region" description="Helical" evidence="6">
    <location>
        <begin position="106"/>
        <end position="127"/>
    </location>
</feature>
<dbReference type="Proteomes" id="UP000077255">
    <property type="component" value="Chromosome"/>
</dbReference>
<accession>A0A160N451</accession>
<evidence type="ECO:0000256" key="2">
    <source>
        <dbReference type="ARBA" id="ARBA00022448"/>
    </source>
</evidence>
<dbReference type="EMBL" id="CP014841">
    <property type="protein sequence ID" value="AND70796.1"/>
    <property type="molecule type" value="Genomic_DNA"/>
</dbReference>
<dbReference type="RefSeq" id="WP_157469327.1">
    <property type="nucleotide sequence ID" value="NZ_CP014841.1"/>
</dbReference>
<gene>
    <name evidence="8" type="ORF">ATSB10_33420</name>
</gene>
<dbReference type="STRING" id="445710.ATSB10_33420"/>
<evidence type="ECO:0000256" key="3">
    <source>
        <dbReference type="ARBA" id="ARBA00022692"/>
    </source>
</evidence>
<keyword evidence="5 6" id="KW-0472">Membrane</keyword>
<dbReference type="GO" id="GO:0022857">
    <property type="term" value="F:transmembrane transporter activity"/>
    <property type="evidence" value="ECO:0007669"/>
    <property type="project" value="InterPro"/>
</dbReference>
<dbReference type="PANTHER" id="PTHR23504:SF15">
    <property type="entry name" value="MAJOR FACILITATOR SUPERFAMILY (MFS) PROFILE DOMAIN-CONTAINING PROTEIN"/>
    <property type="match status" value="1"/>
</dbReference>
<dbReference type="KEGG" id="dtx:ATSB10_33420"/>
<evidence type="ECO:0000259" key="7">
    <source>
        <dbReference type="PROSITE" id="PS50850"/>
    </source>
</evidence>
<reference evidence="8 9" key="1">
    <citation type="submission" date="2016-02" db="EMBL/GenBank/DDBJ databases">
        <title>Complete genome sequencing and analysis of ATSB10, Dyella thiooxydans isolated from rhizosphere soil of sunflower (Helianthus annuus L.).</title>
        <authorList>
            <person name="Lee Y."/>
            <person name="Hwangbo K."/>
            <person name="Chung H."/>
            <person name="Yoo J."/>
            <person name="Kim K.Y."/>
            <person name="Sa T.M."/>
            <person name="Um Y."/>
            <person name="Madhaiyan M."/>
        </authorList>
    </citation>
    <scope>NUCLEOTIDE SEQUENCE [LARGE SCALE GENOMIC DNA]</scope>
    <source>
        <strain evidence="8 9">ATSB10</strain>
    </source>
</reference>
<dbReference type="Pfam" id="PF07690">
    <property type="entry name" value="MFS_1"/>
    <property type="match status" value="1"/>
</dbReference>
<dbReference type="PATRIC" id="fig|445710.3.peg.3342"/>
<dbReference type="Gene3D" id="1.20.1250.20">
    <property type="entry name" value="MFS general substrate transporter like domains"/>
    <property type="match status" value="1"/>
</dbReference>
<proteinExistence type="predicted"/>
<dbReference type="InterPro" id="IPR036259">
    <property type="entry name" value="MFS_trans_sf"/>
</dbReference>
<evidence type="ECO:0000256" key="1">
    <source>
        <dbReference type="ARBA" id="ARBA00004141"/>
    </source>
</evidence>
<protein>
    <recommendedName>
        <fullName evidence="7">Major facilitator superfamily (MFS) profile domain-containing protein</fullName>
    </recommendedName>
</protein>
<keyword evidence="9" id="KW-1185">Reference proteome</keyword>
<dbReference type="PROSITE" id="PS50850">
    <property type="entry name" value="MFS"/>
    <property type="match status" value="1"/>
</dbReference>
<dbReference type="InterPro" id="IPR011701">
    <property type="entry name" value="MFS"/>
</dbReference>
<dbReference type="GO" id="GO:0016020">
    <property type="term" value="C:membrane"/>
    <property type="evidence" value="ECO:0007669"/>
    <property type="project" value="UniProtKB-SubCell"/>
</dbReference>
<dbReference type="CDD" id="cd17388">
    <property type="entry name" value="MFS_TetA"/>
    <property type="match status" value="1"/>
</dbReference>
<evidence type="ECO:0000313" key="9">
    <source>
        <dbReference type="Proteomes" id="UP000077255"/>
    </source>
</evidence>
<keyword evidence="3 6" id="KW-0812">Transmembrane</keyword>
<keyword evidence="2" id="KW-0813">Transport</keyword>
<evidence type="ECO:0000313" key="8">
    <source>
        <dbReference type="EMBL" id="AND70796.1"/>
    </source>
</evidence>
<dbReference type="PRINTS" id="PR01035">
    <property type="entry name" value="TCRTETA"/>
</dbReference>
<feature type="transmembrane region" description="Helical" evidence="6">
    <location>
        <begin position="350"/>
        <end position="372"/>
    </location>
</feature>
<dbReference type="PANTHER" id="PTHR23504">
    <property type="entry name" value="MAJOR FACILITATOR SUPERFAMILY DOMAIN-CONTAINING PROTEIN 10"/>
    <property type="match status" value="1"/>
</dbReference>
<feature type="transmembrane region" description="Helical" evidence="6">
    <location>
        <begin position="48"/>
        <end position="69"/>
    </location>
</feature>
<keyword evidence="4 6" id="KW-1133">Transmembrane helix</keyword>
<dbReference type="InterPro" id="IPR020846">
    <property type="entry name" value="MFS_dom"/>
</dbReference>
<feature type="transmembrane region" description="Helical" evidence="6">
    <location>
        <begin position="139"/>
        <end position="162"/>
    </location>
</feature>
<evidence type="ECO:0000256" key="5">
    <source>
        <dbReference type="ARBA" id="ARBA00023136"/>
    </source>
</evidence>